<evidence type="ECO:0000313" key="4">
    <source>
        <dbReference type="Proteomes" id="UP000243217"/>
    </source>
</evidence>
<name>A0A1W0AAJ2_9STRA</name>
<evidence type="ECO:0008006" key="5">
    <source>
        <dbReference type="Google" id="ProtNLM"/>
    </source>
</evidence>
<evidence type="ECO:0000313" key="3">
    <source>
        <dbReference type="EMBL" id="OQS07189.1"/>
    </source>
</evidence>
<dbReference type="Proteomes" id="UP000243217">
    <property type="component" value="Unassembled WGS sequence"/>
</dbReference>
<feature type="region of interest" description="Disordered" evidence="1">
    <location>
        <begin position="148"/>
        <end position="172"/>
    </location>
</feature>
<sequence length="608" mass="71184">MPWKRRPKEKPRDVFGIEVDSECNPDYLGLWLEKIKILTGFFQIFGNFRTTYLIAWPQPINDAMVATSQFSLDLVSIAGIDCFLPSTTYYTQFSTTLVVLAFFLALLLFFYYRGVSYYEAKLNLIPRCCSKCSLPVWDVYTREARVEPPRNRRQSIDNRQKRRRQSLERRSMTLLTAPSHTTNTTHGVVAARRVLTALKTFMAEPDPHTTHARQLQREAIGMSTAKAYTKSLPMYRPTHRVCPAKPLPVHVRDRIMQSNLRVWQARVKLRLNYQTYRIKCHKGAFGIVPDDITSLVCYTYEWSIYAAISFGGIVVWVFGVPFLFWRSIYRARYRHIDARLKLLERREYRPLREKWLLEMRSMLAKEGRCVPSTLRFCDEMMYLGQYMKAKNLEDPTVMNRLGIMYQNCTFISQTYKSEFWWFEVLELIRKVLLNGMLVFLQTHAVKQSIAGLALCFVALFLTLHLKPYQSWTDSLIAGVTLFQLFLTFNCISSINPTNAIINVPMVSSIMVITNLAAVIVAVVTIFQDTYKNHRRVEKLRAERRRQLIRHAVCKLWRRAYNYAVFEAYRTKPSRQSVPFLLEHLRRMRLGTDDETVDLQDFANAFLRL</sequence>
<dbReference type="OrthoDB" id="5950997at2759"/>
<feature type="transmembrane region" description="Helical" evidence="2">
    <location>
        <begin position="302"/>
        <end position="325"/>
    </location>
</feature>
<comment type="caution">
    <text evidence="3">The sequence shown here is derived from an EMBL/GenBank/DDBJ whole genome shotgun (WGS) entry which is preliminary data.</text>
</comment>
<reference evidence="3 4" key="1">
    <citation type="journal article" date="2014" name="Genome Biol. Evol.">
        <title>The secreted proteins of Achlya hypogyna and Thraustotheca clavata identify the ancestral oomycete secretome and reveal gene acquisitions by horizontal gene transfer.</title>
        <authorList>
            <person name="Misner I."/>
            <person name="Blouin N."/>
            <person name="Leonard G."/>
            <person name="Richards T.A."/>
            <person name="Lane C.E."/>
        </authorList>
    </citation>
    <scope>NUCLEOTIDE SEQUENCE [LARGE SCALE GENOMIC DNA]</scope>
    <source>
        <strain evidence="3 4">ATCC 34112</strain>
    </source>
</reference>
<feature type="transmembrane region" description="Helical" evidence="2">
    <location>
        <begin position="475"/>
        <end position="494"/>
    </location>
</feature>
<keyword evidence="2" id="KW-0472">Membrane</keyword>
<feature type="transmembrane region" description="Helical" evidence="2">
    <location>
        <begin position="445"/>
        <end position="463"/>
    </location>
</feature>
<dbReference type="AlphaFoldDB" id="A0A1W0AAJ2"/>
<dbReference type="STRING" id="74557.A0A1W0AAJ2"/>
<dbReference type="PANTHER" id="PTHR11319">
    <property type="entry name" value="G PROTEIN-COUPLED RECEPTOR-RELATED"/>
    <property type="match status" value="1"/>
</dbReference>
<feature type="transmembrane region" description="Helical" evidence="2">
    <location>
        <begin position="506"/>
        <end position="526"/>
    </location>
</feature>
<dbReference type="EMBL" id="JNBS01000266">
    <property type="protein sequence ID" value="OQS07189.1"/>
    <property type="molecule type" value="Genomic_DNA"/>
</dbReference>
<organism evidence="3 4">
    <name type="scientific">Thraustotheca clavata</name>
    <dbReference type="NCBI Taxonomy" id="74557"/>
    <lineage>
        <taxon>Eukaryota</taxon>
        <taxon>Sar</taxon>
        <taxon>Stramenopiles</taxon>
        <taxon>Oomycota</taxon>
        <taxon>Saprolegniomycetes</taxon>
        <taxon>Saprolegniales</taxon>
        <taxon>Achlyaceae</taxon>
        <taxon>Thraustotheca</taxon>
    </lineage>
</organism>
<proteinExistence type="predicted"/>
<gene>
    <name evidence="3" type="ORF">THRCLA_00801</name>
</gene>
<keyword evidence="2" id="KW-1133">Transmembrane helix</keyword>
<keyword evidence="2" id="KW-0812">Transmembrane</keyword>
<protein>
    <recommendedName>
        <fullName evidence="5">TRP C-terminal domain-containing protein</fullName>
    </recommendedName>
</protein>
<accession>A0A1W0AAJ2</accession>
<dbReference type="PANTHER" id="PTHR11319:SF35">
    <property type="entry name" value="OUTER MEMBRANE PROTEIN PMPC-RELATED"/>
    <property type="match status" value="1"/>
</dbReference>
<evidence type="ECO:0000256" key="1">
    <source>
        <dbReference type="SAM" id="MobiDB-lite"/>
    </source>
</evidence>
<feature type="compositionally biased region" description="Basic and acidic residues" evidence="1">
    <location>
        <begin position="148"/>
        <end position="171"/>
    </location>
</feature>
<keyword evidence="4" id="KW-1185">Reference proteome</keyword>
<feature type="transmembrane region" description="Helical" evidence="2">
    <location>
        <begin position="93"/>
        <end position="112"/>
    </location>
</feature>
<evidence type="ECO:0000256" key="2">
    <source>
        <dbReference type="SAM" id="Phobius"/>
    </source>
</evidence>